<dbReference type="GO" id="GO:0000785">
    <property type="term" value="C:chromatin"/>
    <property type="evidence" value="ECO:0007669"/>
    <property type="project" value="TreeGrafter"/>
</dbReference>
<reference evidence="3" key="1">
    <citation type="submission" date="2020-11" db="EMBL/GenBank/DDBJ databases">
        <authorList>
            <person name="Tran Van P."/>
        </authorList>
    </citation>
    <scope>NUCLEOTIDE SEQUENCE</scope>
</reference>
<dbReference type="Proteomes" id="UP000728032">
    <property type="component" value="Unassembled WGS sequence"/>
</dbReference>
<feature type="compositionally biased region" description="Polar residues" evidence="1">
    <location>
        <begin position="347"/>
        <end position="361"/>
    </location>
</feature>
<dbReference type="PANTHER" id="PTHR10782:SF4">
    <property type="entry name" value="TONALLI, ISOFORM E"/>
    <property type="match status" value="1"/>
</dbReference>
<evidence type="ECO:0000313" key="4">
    <source>
        <dbReference type="Proteomes" id="UP000728032"/>
    </source>
</evidence>
<dbReference type="GO" id="GO:0006357">
    <property type="term" value="P:regulation of transcription by RNA polymerase II"/>
    <property type="evidence" value="ECO:0007669"/>
    <property type="project" value="TreeGrafter"/>
</dbReference>
<dbReference type="Pfam" id="PF25527">
    <property type="entry name" value="GBD-like_ZMIZ1_ZMIZ2"/>
    <property type="match status" value="1"/>
</dbReference>
<feature type="compositionally biased region" description="Low complexity" evidence="1">
    <location>
        <begin position="57"/>
        <end position="70"/>
    </location>
</feature>
<dbReference type="GO" id="GO:0016925">
    <property type="term" value="P:protein sumoylation"/>
    <property type="evidence" value="ECO:0007669"/>
    <property type="project" value="TreeGrafter"/>
</dbReference>
<feature type="domain" description="ZMIZ1/ZMIZ2 GBD-like" evidence="2">
    <location>
        <begin position="559"/>
        <end position="682"/>
    </location>
</feature>
<keyword evidence="4" id="KW-1185">Reference proteome</keyword>
<dbReference type="AlphaFoldDB" id="A0A7R9LDC1"/>
<feature type="compositionally biased region" description="Gly residues" evidence="1">
    <location>
        <begin position="444"/>
        <end position="460"/>
    </location>
</feature>
<dbReference type="PANTHER" id="PTHR10782">
    <property type="entry name" value="ZINC FINGER MIZ DOMAIN-CONTAINING PROTEIN"/>
    <property type="match status" value="1"/>
</dbReference>
<gene>
    <name evidence="3" type="ORF">ONB1V03_LOCUS2081</name>
</gene>
<feature type="compositionally biased region" description="Polar residues" evidence="1">
    <location>
        <begin position="395"/>
        <end position="425"/>
    </location>
</feature>
<feature type="region of interest" description="Disordered" evidence="1">
    <location>
        <begin position="293"/>
        <end position="315"/>
    </location>
</feature>
<feature type="compositionally biased region" description="Low complexity" evidence="1">
    <location>
        <begin position="1"/>
        <end position="24"/>
    </location>
</feature>
<dbReference type="GO" id="GO:0061665">
    <property type="term" value="F:SUMO ligase activity"/>
    <property type="evidence" value="ECO:0007669"/>
    <property type="project" value="TreeGrafter"/>
</dbReference>
<feature type="compositionally biased region" description="Polar residues" evidence="1">
    <location>
        <begin position="471"/>
        <end position="500"/>
    </location>
</feature>
<sequence>MPGMGWQSQPQQGQQCPSHQQSGPTQQQLSVVTTVWGVKTSNQNGPPMGPHTYSTANGPPTNGPTGVTGVPYGGQTGHDGYSPCPTTPMPPQKSYQTQPMAQRGPGPGRKRKQQSASPVTDHFHHRYGPQTTATAMSSGMGPTMPSSAPTTNGDFQGGQSALSTAALVAAATATATATASVVAMQGREQDVMCQPQYGQMQPMHGQSYQSNSYVPQNNQRMSSCPPQSMNGPMGHMNSMSAQMHNPNMMSGGATNGMTPSMGSMNGPMVMNKGMNNGSMAPMTGPSPGPMYAGGGGGGPRGARPGPYANPQQQYMAQKRQYNTGAVQQHYNSGPVMQSYGSVSQSTVNYNSNQYTNNQGMQYQKPGMQSMHPHPHPHQQQPPNHQQHQHPVVGPTGQQYNPAMQSVQSMQTPAGGYPQNQVQQPMKPSMRGQAPQYPPNQYYGQMGGQVGGQVVGQGGGQMSHQVPHPSQGPHNPSQGPHNPSQYDPQSYGSGQYTTHPNNFHRAINNYQHSPIPGNPTPPLTPASNMPPYLSPNADIKPSFVGPDTKPRLQTRDEELRLTFPVRDGIILAPFRLEHNLAVSNHVFHLKPTVHETLMWRSDLELQLKCFHHEDRQMNTNWPASVQVSVNATPLIIDRGENKTSHKPLHLKEVCQAGRNMIQITVTACCCSHLFLLQLVHRPTVRSVLQGLLRKRLLPLDHCAAKIKRNFTNGSLPANQSNQTAVEEGVEQTAIKVSLKC</sequence>
<evidence type="ECO:0000259" key="2">
    <source>
        <dbReference type="Pfam" id="PF25527"/>
    </source>
</evidence>
<accession>A0A7R9LDC1</accession>
<organism evidence="3">
    <name type="scientific">Oppiella nova</name>
    <dbReference type="NCBI Taxonomy" id="334625"/>
    <lineage>
        <taxon>Eukaryota</taxon>
        <taxon>Metazoa</taxon>
        <taxon>Ecdysozoa</taxon>
        <taxon>Arthropoda</taxon>
        <taxon>Chelicerata</taxon>
        <taxon>Arachnida</taxon>
        <taxon>Acari</taxon>
        <taxon>Acariformes</taxon>
        <taxon>Sarcoptiformes</taxon>
        <taxon>Oribatida</taxon>
        <taxon>Brachypylina</taxon>
        <taxon>Oppioidea</taxon>
        <taxon>Oppiidae</taxon>
        <taxon>Oppiella</taxon>
    </lineage>
</organism>
<evidence type="ECO:0000256" key="1">
    <source>
        <dbReference type="SAM" id="MobiDB-lite"/>
    </source>
</evidence>
<proteinExistence type="predicted"/>
<feature type="region of interest" description="Disordered" evidence="1">
    <location>
        <begin position="1"/>
        <end position="151"/>
    </location>
</feature>
<feature type="region of interest" description="Disordered" evidence="1">
    <location>
        <begin position="347"/>
        <end position="526"/>
    </location>
</feature>
<feature type="non-terminal residue" evidence="3">
    <location>
        <position position="1"/>
    </location>
</feature>
<dbReference type="GO" id="GO:0003712">
    <property type="term" value="F:transcription coregulator activity"/>
    <property type="evidence" value="ECO:0007669"/>
    <property type="project" value="TreeGrafter"/>
</dbReference>
<dbReference type="EMBL" id="OC915275">
    <property type="protein sequence ID" value="CAD7639603.1"/>
    <property type="molecule type" value="Genomic_DNA"/>
</dbReference>
<evidence type="ECO:0000313" key="3">
    <source>
        <dbReference type="EMBL" id="CAD7639603.1"/>
    </source>
</evidence>
<feature type="compositionally biased region" description="Polar residues" evidence="1">
    <location>
        <begin position="25"/>
        <end position="45"/>
    </location>
</feature>
<dbReference type="OrthoDB" id="27975at2759"/>
<dbReference type="InterPro" id="IPR057847">
    <property type="entry name" value="ZMIZ1/ZMIZ2_GBD-like"/>
</dbReference>
<name>A0A7R9LDC1_9ACAR</name>
<dbReference type="EMBL" id="CAJPVJ010000450">
    <property type="protein sequence ID" value="CAG2162488.1"/>
    <property type="molecule type" value="Genomic_DNA"/>
</dbReference>
<feature type="compositionally biased region" description="Low complexity" evidence="1">
    <location>
        <begin position="377"/>
        <end position="390"/>
    </location>
</feature>
<feature type="compositionally biased region" description="Low complexity" evidence="1">
    <location>
        <begin position="135"/>
        <end position="149"/>
    </location>
</feature>
<protein>
    <recommendedName>
        <fullName evidence="2">ZMIZ1/ZMIZ2 GBD-like domain-containing protein</fullName>
    </recommendedName>
</protein>